<comment type="caution">
    <text evidence="2">The sequence shown here is derived from an EMBL/GenBank/DDBJ whole genome shotgun (WGS) entry which is preliminary data.</text>
</comment>
<dbReference type="PANTHER" id="PTHR43245:SF13">
    <property type="entry name" value="UDP-D-APIOSE_UDP-D-XYLOSE SYNTHASE 2"/>
    <property type="match status" value="1"/>
</dbReference>
<protein>
    <submittedName>
        <fullName evidence="2">NAD-dependent dehydratase</fullName>
    </submittedName>
</protein>
<evidence type="ECO:0000259" key="1">
    <source>
        <dbReference type="Pfam" id="PF01370"/>
    </source>
</evidence>
<proteinExistence type="predicted"/>
<evidence type="ECO:0000313" key="3">
    <source>
        <dbReference type="Proteomes" id="UP000230353"/>
    </source>
</evidence>
<dbReference type="Proteomes" id="UP000230353">
    <property type="component" value="Unassembled WGS sequence"/>
</dbReference>
<dbReference type="InterPro" id="IPR050177">
    <property type="entry name" value="Lipid_A_modif_metabolic_enz"/>
</dbReference>
<dbReference type="Pfam" id="PF01370">
    <property type="entry name" value="Epimerase"/>
    <property type="match status" value="1"/>
</dbReference>
<organism evidence="2 3">
    <name type="scientific">Candidatus Tagabacteria bacterium CG09_land_8_20_14_0_10_41_14</name>
    <dbReference type="NCBI Taxonomy" id="1975021"/>
    <lineage>
        <taxon>Bacteria</taxon>
        <taxon>Candidatus Tagaibacteriota</taxon>
    </lineage>
</organism>
<dbReference type="AlphaFoldDB" id="A0A2H0WNB2"/>
<evidence type="ECO:0000313" key="2">
    <source>
        <dbReference type="EMBL" id="PIS13458.1"/>
    </source>
</evidence>
<dbReference type="Gene3D" id="3.90.25.10">
    <property type="entry name" value="UDP-galactose 4-epimerase, domain 1"/>
    <property type="match status" value="1"/>
</dbReference>
<dbReference type="PRINTS" id="PR01713">
    <property type="entry name" value="NUCEPIMERASE"/>
</dbReference>
<dbReference type="SUPFAM" id="SSF51735">
    <property type="entry name" value="NAD(P)-binding Rossmann-fold domains"/>
    <property type="match status" value="1"/>
</dbReference>
<dbReference type="Gene3D" id="3.40.50.720">
    <property type="entry name" value="NAD(P)-binding Rossmann-like Domain"/>
    <property type="match status" value="1"/>
</dbReference>
<dbReference type="InterPro" id="IPR001509">
    <property type="entry name" value="Epimerase_deHydtase"/>
</dbReference>
<name>A0A2H0WNB2_9BACT</name>
<feature type="domain" description="NAD-dependent epimerase/dehydratase" evidence="1">
    <location>
        <begin position="6"/>
        <end position="245"/>
    </location>
</feature>
<gene>
    <name evidence="2" type="ORF">COT67_01610</name>
</gene>
<reference evidence="3" key="1">
    <citation type="submission" date="2017-09" db="EMBL/GenBank/DDBJ databases">
        <title>Depth-based differentiation of microbial function through sediment-hosted aquifers and enrichment of novel symbionts in the deep terrestrial subsurface.</title>
        <authorList>
            <person name="Probst A.J."/>
            <person name="Ladd B."/>
            <person name="Jarett J.K."/>
            <person name="Geller-Mcgrath D.E."/>
            <person name="Sieber C.M.K."/>
            <person name="Emerson J.B."/>
            <person name="Anantharaman K."/>
            <person name="Thomas B.C."/>
            <person name="Malmstrom R."/>
            <person name="Stieglmeier M."/>
            <person name="Klingl A."/>
            <person name="Woyke T."/>
            <person name="Ryan C.M."/>
            <person name="Banfield J.F."/>
        </authorList>
    </citation>
    <scope>NUCLEOTIDE SEQUENCE [LARGE SCALE GENOMIC DNA]</scope>
</reference>
<sequence length="325" mass="36842">MNKERVLVTGGLGFIGSHIVDLLCVKDYEVGVADIKPYSEYDFKNPLAYYFRLDICDYEVVRRLFSVFEPSYVFHCAALARIQPSFENPEEYFRSNALGTYNILKISRKYNVKRVVYSASSSAYGDVQQMPLCEDMALTPTALHPYGSTKRMGEMLMSDMGRMTGGPETVSLRYFNVYGPRQPTEGDYATVIGIFLRQMKNREPLTIVPDGYQRRDFTHVSDVARANLLAMTSYKVGDAEIINIGTGISYSVWDVARLILLKIPLDSDETWLLNSGLCRIFPPRKGEVRETLADISKAKKLLGWTPSISLKKGIAMTRKYFFAKK</sequence>
<dbReference type="PANTHER" id="PTHR43245">
    <property type="entry name" value="BIFUNCTIONAL POLYMYXIN RESISTANCE PROTEIN ARNA"/>
    <property type="match status" value="1"/>
</dbReference>
<accession>A0A2H0WNB2</accession>
<dbReference type="EMBL" id="PEZL01000022">
    <property type="protein sequence ID" value="PIS13458.1"/>
    <property type="molecule type" value="Genomic_DNA"/>
</dbReference>
<dbReference type="InterPro" id="IPR036291">
    <property type="entry name" value="NAD(P)-bd_dom_sf"/>
</dbReference>